<accession>A0A915SKQ3</accession>
<evidence type="ECO:0000313" key="2">
    <source>
        <dbReference type="Proteomes" id="UP001055553"/>
    </source>
</evidence>
<dbReference type="RefSeq" id="WP_258393526.1">
    <property type="nucleotide sequence ID" value="NZ_AP019769.1"/>
</dbReference>
<name>A0A915SKQ3_9ARCH</name>
<dbReference type="AlphaFoldDB" id="A0A915SKQ3"/>
<proteinExistence type="predicted"/>
<keyword evidence="2" id="KW-1185">Reference proteome</keyword>
<dbReference type="GeneID" id="74568282"/>
<organism evidence="1 2">
    <name type="scientific">Nanobdella aerobiophila</name>
    <dbReference type="NCBI Taxonomy" id="2586965"/>
    <lineage>
        <taxon>Archaea</taxon>
        <taxon>Nanobdellota</taxon>
        <taxon>Nanobdellia</taxon>
        <taxon>Nanobdellales</taxon>
        <taxon>Nanobdellaceae</taxon>
        <taxon>Nanobdella</taxon>
    </lineage>
</organism>
<dbReference type="EMBL" id="AP019769">
    <property type="protein sequence ID" value="BBL45496.1"/>
    <property type="molecule type" value="Genomic_DNA"/>
</dbReference>
<evidence type="ECO:0000313" key="1">
    <source>
        <dbReference type="EMBL" id="BBL45496.1"/>
    </source>
</evidence>
<dbReference type="Proteomes" id="UP001055553">
    <property type="component" value="Chromosome"/>
</dbReference>
<protein>
    <submittedName>
        <fullName evidence="1">Uncharacterized protein</fullName>
    </submittedName>
</protein>
<gene>
    <name evidence="1" type="ORF">MJ1_0331</name>
</gene>
<reference evidence="2" key="1">
    <citation type="journal article" date="2022" name="Int. J. Syst. Evol. Microbiol.">
        <title>Nanobdella aerobiophila gen. nov., sp. nov., a thermoacidophilic, obligate ectosymbiotic archaeon, and proposal of Nanobdellaceae fam. nov., Nanobdellales ord. nov. and Nanobdellia class. nov.</title>
        <authorList>
            <person name="Kato S."/>
            <person name="Ogasawara A."/>
            <person name="Itoh T."/>
            <person name="Sakai H.D."/>
            <person name="Shimizu M."/>
            <person name="Yuki M."/>
            <person name="Kaneko M."/>
            <person name="Takashina T."/>
            <person name="Ohkuma M."/>
        </authorList>
    </citation>
    <scope>NUCLEOTIDE SEQUENCE [LARGE SCALE GENOMIC DNA]</scope>
    <source>
        <strain evidence="2">MJ1</strain>
    </source>
</reference>
<sequence>MAEYICPICHSKNIVPLFAKENRWTCLDCGYEGLPQEIIDRLEYFWEDYKKVENKYKKPN</sequence>
<dbReference type="KEGG" id="naer:MJ1_0331"/>